<dbReference type="EMBL" id="CP018820">
    <property type="protein sequence ID" value="APR54310.1"/>
    <property type="molecule type" value="Genomic_DNA"/>
</dbReference>
<evidence type="ECO:0008006" key="7">
    <source>
        <dbReference type="Google" id="ProtNLM"/>
    </source>
</evidence>
<dbReference type="EMBL" id="QQYZ01000009">
    <property type="protein sequence ID" value="RSY84680.1"/>
    <property type="molecule type" value="Genomic_DNA"/>
</dbReference>
<keyword evidence="4" id="KW-1185">Reference proteome</keyword>
<reference evidence="5 6" key="3">
    <citation type="submission" date="2018-07" db="EMBL/GenBank/DDBJ databases">
        <title>Genomic and Epidemiologic Investigation of an Indolent Hospital Outbreak.</title>
        <authorList>
            <person name="Johnson R.C."/>
            <person name="Deming C."/>
            <person name="Conlan S."/>
            <person name="Zellmer C.J."/>
            <person name="Michelin A.V."/>
            <person name="Lee-Lin S."/>
            <person name="Thomas P.J."/>
            <person name="Park M."/>
            <person name="Weingarten R.A."/>
            <person name="Less J."/>
            <person name="Dekker J.P."/>
            <person name="Frank K.M."/>
            <person name="Musser K.A."/>
            <person name="Mcquiston J.R."/>
            <person name="Henderson D.K."/>
            <person name="Lau A.F."/>
            <person name="Palmore T.N."/>
            <person name="Segre J.A."/>
        </authorList>
    </citation>
    <scope>NUCLEOTIDE SEQUENCE [LARGE SCALE GENOMIC DNA]</scope>
    <source>
        <strain evidence="3 6">SK-CDC1_0717</strain>
        <strain evidence="2 5">SK-NIH.Env10_0317</strain>
    </source>
</reference>
<dbReference type="EMBL" id="QQWO01000010">
    <property type="protein sequence ID" value="RSV02128.1"/>
    <property type="molecule type" value="Genomic_DNA"/>
</dbReference>
<dbReference type="Proteomes" id="UP000287746">
    <property type="component" value="Unassembled WGS sequence"/>
</dbReference>
<protein>
    <recommendedName>
        <fullName evidence="7">Water stress and hypersensitive response domain-containing protein</fullName>
    </recommendedName>
</protein>
<name>A0A1L6JFP5_9SPHN</name>
<dbReference type="KEGG" id="skr:BRX40_19515"/>
<gene>
    <name evidence="1" type="ORF">BRX40_19515</name>
    <name evidence="2" type="ORF">CA257_13145</name>
    <name evidence="3" type="ORF">DAH66_11420</name>
</gene>
<dbReference type="STRING" id="93064.BRX40_19515"/>
<evidence type="ECO:0000313" key="5">
    <source>
        <dbReference type="Proteomes" id="UP000286681"/>
    </source>
</evidence>
<accession>A0A1L6JFP5</accession>
<dbReference type="AlphaFoldDB" id="A0A1L6JFP5"/>
<evidence type="ECO:0000313" key="1">
    <source>
        <dbReference type="EMBL" id="APR54310.1"/>
    </source>
</evidence>
<dbReference type="Proteomes" id="UP000286681">
    <property type="component" value="Unassembled WGS sequence"/>
</dbReference>
<proteinExistence type="predicted"/>
<evidence type="ECO:0000313" key="6">
    <source>
        <dbReference type="Proteomes" id="UP000287746"/>
    </source>
</evidence>
<organism evidence="1 4">
    <name type="scientific">Sphingomonas koreensis</name>
    <dbReference type="NCBI Taxonomy" id="93064"/>
    <lineage>
        <taxon>Bacteria</taxon>
        <taxon>Pseudomonadati</taxon>
        <taxon>Pseudomonadota</taxon>
        <taxon>Alphaproteobacteria</taxon>
        <taxon>Sphingomonadales</taxon>
        <taxon>Sphingomonadaceae</taxon>
        <taxon>Sphingomonas</taxon>
    </lineage>
</organism>
<dbReference type="Proteomes" id="UP000185161">
    <property type="component" value="Chromosome"/>
</dbReference>
<sequence>MAAKPVLPSVPPPDGPLVTEIRPMRAAIRDGMVTLDLELFIQNRGHESADNIRAVLTLLGANAEQDAQISTFHGAARIAAGSEPFSIAPGAIHALNVQVSLPGDQMQVVTVQGKPMFVPIVPVSLKWYAGLSIRTLRDAFMVGTAPAAGGDRLGPLWVERAGEGFGRLAAKRYVPKA</sequence>
<evidence type="ECO:0000313" key="4">
    <source>
        <dbReference type="Proteomes" id="UP000185161"/>
    </source>
</evidence>
<reference evidence="1" key="1">
    <citation type="submission" date="2016-12" db="EMBL/GenBank/DDBJ databases">
        <title>Whole genome sequencing of Sphingomonas koreensis.</title>
        <authorList>
            <person name="Conlan S."/>
            <person name="Thomas P.J."/>
            <person name="Mullikin J."/>
            <person name="Palmore T.N."/>
            <person name="Frank K.M."/>
            <person name="Segre J.A."/>
        </authorList>
    </citation>
    <scope>NUCLEOTIDE SEQUENCE</scope>
    <source>
        <strain evidence="1">ABOJV</strain>
    </source>
</reference>
<evidence type="ECO:0000313" key="2">
    <source>
        <dbReference type="EMBL" id="RSV02128.1"/>
    </source>
</evidence>
<reference evidence="4" key="2">
    <citation type="submission" date="2016-12" db="EMBL/GenBank/DDBJ databases">
        <title>Whole genome sequencing of Sphingomonas sp. ABOJV.</title>
        <authorList>
            <person name="Conlan S."/>
            <person name="Thomas P.J."/>
            <person name="Mullikin J."/>
            <person name="Palmore T.N."/>
            <person name="Frank K.M."/>
            <person name="Segre J.A."/>
        </authorList>
    </citation>
    <scope>NUCLEOTIDE SEQUENCE [LARGE SCALE GENOMIC DNA]</scope>
    <source>
        <strain evidence="4">ABOJV</strain>
    </source>
</reference>
<evidence type="ECO:0000313" key="3">
    <source>
        <dbReference type="EMBL" id="RSY84680.1"/>
    </source>
</evidence>